<keyword evidence="1" id="KW-0812">Transmembrane</keyword>
<gene>
    <name evidence="3" type="ORF">SAMN05421751_1309</name>
</gene>
<keyword evidence="1" id="KW-1133">Transmembrane helix</keyword>
<reference evidence="3 4" key="1">
    <citation type="submission" date="2016-10" db="EMBL/GenBank/DDBJ databases">
        <authorList>
            <person name="de Groot N.N."/>
        </authorList>
    </citation>
    <scope>NUCLEOTIDE SEQUENCE [LARGE SCALE GENOMIC DNA]</scope>
    <source>
        <strain evidence="3 4">DSM 23413</strain>
    </source>
</reference>
<feature type="transmembrane region" description="Helical" evidence="1">
    <location>
        <begin position="71"/>
        <end position="93"/>
    </location>
</feature>
<feature type="transmembrane region" description="Helical" evidence="1">
    <location>
        <begin position="182"/>
        <end position="200"/>
    </location>
</feature>
<evidence type="ECO:0000259" key="2">
    <source>
        <dbReference type="Pfam" id="PF00892"/>
    </source>
</evidence>
<dbReference type="AlphaFoldDB" id="A0A1H5Z6W0"/>
<protein>
    <submittedName>
        <fullName evidence="3">EamA domain-containing membrane protein RarD</fullName>
    </submittedName>
</protein>
<dbReference type="EMBL" id="FNVD01000030">
    <property type="protein sequence ID" value="SEG31874.1"/>
    <property type="molecule type" value="Genomic_DNA"/>
</dbReference>
<name>A0A1H5Z6W0_9RHOB</name>
<feature type="domain" description="EamA" evidence="2">
    <location>
        <begin position="151"/>
        <end position="280"/>
    </location>
</feature>
<dbReference type="PANTHER" id="PTHR22911">
    <property type="entry name" value="ACYL-MALONYL CONDENSING ENZYME-RELATED"/>
    <property type="match status" value="1"/>
</dbReference>
<keyword evidence="1" id="KW-0472">Membrane</keyword>
<evidence type="ECO:0000256" key="1">
    <source>
        <dbReference type="SAM" id="Phobius"/>
    </source>
</evidence>
<keyword evidence="4" id="KW-1185">Reference proteome</keyword>
<dbReference type="InterPro" id="IPR037185">
    <property type="entry name" value="EmrE-like"/>
</dbReference>
<feature type="transmembrane region" description="Helical" evidence="1">
    <location>
        <begin position="212"/>
        <end position="229"/>
    </location>
</feature>
<feature type="domain" description="EamA" evidence="2">
    <location>
        <begin position="8"/>
        <end position="140"/>
    </location>
</feature>
<evidence type="ECO:0000313" key="4">
    <source>
        <dbReference type="Proteomes" id="UP000236742"/>
    </source>
</evidence>
<dbReference type="SUPFAM" id="SSF103481">
    <property type="entry name" value="Multidrug resistance efflux transporter EmrE"/>
    <property type="match status" value="2"/>
</dbReference>
<feature type="transmembrane region" description="Helical" evidence="1">
    <location>
        <begin position="99"/>
        <end position="118"/>
    </location>
</feature>
<evidence type="ECO:0000313" key="3">
    <source>
        <dbReference type="EMBL" id="SEG31874.1"/>
    </source>
</evidence>
<dbReference type="RefSeq" id="WP_104009338.1">
    <property type="nucleotide sequence ID" value="NZ_FNVD01000030.1"/>
</dbReference>
<organism evidence="3 4">
    <name type="scientific">Jhaorihella thermophila</name>
    <dbReference type="NCBI Taxonomy" id="488547"/>
    <lineage>
        <taxon>Bacteria</taxon>
        <taxon>Pseudomonadati</taxon>
        <taxon>Pseudomonadota</taxon>
        <taxon>Alphaproteobacteria</taxon>
        <taxon>Rhodobacterales</taxon>
        <taxon>Paracoccaceae</taxon>
        <taxon>Jhaorihella</taxon>
    </lineage>
</organism>
<accession>A0A1H5Z6W0</accession>
<proteinExistence type="predicted"/>
<dbReference type="OrthoDB" id="8690132at2"/>
<feature type="transmembrane region" description="Helical" evidence="1">
    <location>
        <begin position="241"/>
        <end position="261"/>
    </location>
</feature>
<dbReference type="Pfam" id="PF00892">
    <property type="entry name" value="EamA"/>
    <property type="match status" value="2"/>
</dbReference>
<dbReference type="GO" id="GO:0016020">
    <property type="term" value="C:membrane"/>
    <property type="evidence" value="ECO:0007669"/>
    <property type="project" value="InterPro"/>
</dbReference>
<sequence>MITPSYRLGLFLVFGAGLFWSTQGLAIRLMSEADAWQILFYRSLALTLFLAAVSLVQYGRGAFKATLHVGVPGIMGAICLMVAYAFGILAMQMTTIADAVLLFATAPFFAAVLGWFALSERVAPSTWGAIIIALVGIVIMQGGAIATGNAIGNLFAVGSAMFFALFTLVLRMRKDGDMLPTVVLSGIFASVVCFVVANSYGSGLRIPQNDLIIALLMGVFQTGAGLILYTIGARSVPAVQLALLPLIEVILSPLWVALIVGEQPTKLILLGGLFVGAAIVADALMTARNQRAQTL</sequence>
<dbReference type="InterPro" id="IPR000620">
    <property type="entry name" value="EamA_dom"/>
</dbReference>
<feature type="transmembrane region" description="Helical" evidence="1">
    <location>
        <begin position="150"/>
        <end position="170"/>
    </location>
</feature>
<dbReference type="Proteomes" id="UP000236742">
    <property type="component" value="Unassembled WGS sequence"/>
</dbReference>
<feature type="transmembrane region" description="Helical" evidence="1">
    <location>
        <begin position="267"/>
        <end position="285"/>
    </location>
</feature>
<feature type="transmembrane region" description="Helical" evidence="1">
    <location>
        <begin position="125"/>
        <end position="144"/>
    </location>
</feature>
<feature type="transmembrane region" description="Helical" evidence="1">
    <location>
        <begin position="40"/>
        <end position="59"/>
    </location>
</feature>